<keyword evidence="2" id="KW-0645">Protease</keyword>
<dbReference type="SUPFAM" id="SSF52743">
    <property type="entry name" value="Subtilisin-like"/>
    <property type="match status" value="1"/>
</dbReference>
<reference evidence="9 10" key="1">
    <citation type="journal article" date="2010" name="Stand. Genomic Sci.">
        <title>Complete genome sequence of Segniliparus rotundus type strain (CDC 1076).</title>
        <authorList>
            <person name="Sikorski J."/>
            <person name="Lapidus A."/>
            <person name="Copeland A."/>
            <person name="Misra M."/>
            <person name="Glavina Del Rio T."/>
            <person name="Nolan M."/>
            <person name="Lucas S."/>
            <person name="Chen F."/>
            <person name="Tice H."/>
            <person name="Cheng J.F."/>
            <person name="Jando M."/>
            <person name="Schneider S."/>
            <person name="Bruce D."/>
            <person name="Goodwin L."/>
            <person name="Pitluck S."/>
            <person name="Liolios K."/>
            <person name="Mikhailova N."/>
            <person name="Pati A."/>
            <person name="Ivanova N."/>
            <person name="Mavromatis K."/>
            <person name="Chen A."/>
            <person name="Palaniappan K."/>
            <person name="Chertkov O."/>
            <person name="Land M."/>
            <person name="Hauser L."/>
            <person name="Chang Y.J."/>
            <person name="Jeffries C.D."/>
            <person name="Brettin T."/>
            <person name="Detter J.C."/>
            <person name="Han C."/>
            <person name="Rohde M."/>
            <person name="Goker M."/>
            <person name="Bristow J."/>
            <person name="Eisen J.A."/>
            <person name="Markowitz V."/>
            <person name="Hugenholtz P."/>
            <person name="Kyrpides N.C."/>
            <person name="Klenk H.P."/>
        </authorList>
    </citation>
    <scope>NUCLEOTIDE SEQUENCE [LARGE SCALE GENOMIC DNA]</scope>
    <source>
        <strain evidence="10">ATCC BAA-972 / CDC 1076 / CIP 108378 / DSM 44985 / JCM 13578</strain>
    </source>
</reference>
<gene>
    <name evidence="9" type="ordered locus">Srot_1399</name>
</gene>
<dbReference type="EMBL" id="CP001958">
    <property type="protein sequence ID" value="ADG97863.1"/>
    <property type="molecule type" value="Genomic_DNA"/>
</dbReference>
<evidence type="ECO:0000256" key="1">
    <source>
        <dbReference type="ARBA" id="ARBA00001913"/>
    </source>
</evidence>
<protein>
    <submittedName>
        <fullName evidence="9">Peptidase S53 propeptide</fullName>
    </submittedName>
</protein>
<dbReference type="InterPro" id="IPR015366">
    <property type="entry name" value="S53_propep"/>
</dbReference>
<dbReference type="Pfam" id="PF09286">
    <property type="entry name" value="Pro-kuma_activ"/>
    <property type="match status" value="1"/>
</dbReference>
<dbReference type="GO" id="GO:0046872">
    <property type="term" value="F:metal ion binding"/>
    <property type="evidence" value="ECO:0007669"/>
    <property type="project" value="UniProtKB-KW"/>
</dbReference>
<dbReference type="AlphaFoldDB" id="D6Z7D3"/>
<dbReference type="PROSITE" id="PS51695">
    <property type="entry name" value="SEDOLISIN"/>
    <property type="match status" value="1"/>
</dbReference>
<name>D6Z7D3_SEGRD</name>
<dbReference type="InterPro" id="IPR050819">
    <property type="entry name" value="Tripeptidyl-peptidase_I"/>
</dbReference>
<dbReference type="InterPro" id="IPR030400">
    <property type="entry name" value="Sedolisin_dom"/>
</dbReference>
<keyword evidence="7" id="KW-0865">Zymogen</keyword>
<keyword evidence="3" id="KW-0479">Metal-binding</keyword>
<dbReference type="PANTHER" id="PTHR14218">
    <property type="entry name" value="PROTEASE S8 TRIPEPTIDYL PEPTIDASE I CLN2"/>
    <property type="match status" value="1"/>
</dbReference>
<dbReference type="CDD" id="cd04056">
    <property type="entry name" value="Peptidases_S53"/>
    <property type="match status" value="1"/>
</dbReference>
<keyword evidence="4" id="KW-0378">Hydrolase</keyword>
<dbReference type="InterPro" id="IPR036852">
    <property type="entry name" value="Peptidase_S8/S53_dom_sf"/>
</dbReference>
<evidence type="ECO:0000256" key="6">
    <source>
        <dbReference type="ARBA" id="ARBA00022837"/>
    </source>
</evidence>
<dbReference type="SMART" id="SM00944">
    <property type="entry name" value="Pro-kuma_activ"/>
    <property type="match status" value="1"/>
</dbReference>
<evidence type="ECO:0000259" key="8">
    <source>
        <dbReference type="PROSITE" id="PS51695"/>
    </source>
</evidence>
<dbReference type="GO" id="GO:0004252">
    <property type="term" value="F:serine-type endopeptidase activity"/>
    <property type="evidence" value="ECO:0007669"/>
    <property type="project" value="InterPro"/>
</dbReference>
<proteinExistence type="predicted"/>
<dbReference type="HOGENOM" id="CLU_012501_0_1_11"/>
<sequence>MVARAQIPADERLVVTLVLRRRALLPEAFIREPQTLSSSELTESYGADPDDADLVAKVLGRFGFDILETDLRSRRIRAEADAETIERAFGSTLFCHVPEDSGSSAEVSYRCREGELQLPAELADVVTAVLGVDNRPQARPSLQLASAATGLVAYTPPELARIYNFPEDVSGAGQRLAILELGGGYSISELQNYFAQLGVAAPTVRSVSVDGASNAPQGTPNGPDGEVLLDIEVAGAMANGAEVIVYFAPNTDQGFLDAVSKAIHASPAPTALSISWGAPEYEWTDQAVNAMNEVFADAAALGVTVIAAAGDDGSSNGGLFWESGVNFPASSQLVLACGGTTLYADPSSGAVSSETVWNAGSSGATGGGISDLFLRPTWQSTVSVPGGGRMRGLPDVSAVADSGTGYIVLVDGVLTVLGGTSAVAPLWAALVCRLVESLGRPLGLLQPLIYPESFGQSAAPAFRDITQGSNGAYQAAAGWDACTGLGVPNGEALLDHLRQQIQT</sequence>
<comment type="cofactor">
    <cofactor evidence="1">
        <name>Ca(2+)</name>
        <dbReference type="ChEBI" id="CHEBI:29108"/>
    </cofactor>
</comment>
<organism evidence="9 10">
    <name type="scientific">Segniliparus rotundus (strain ATCC BAA-972 / CDC 1076 / CIP 108378 / DSM 44985 / JCM 13578)</name>
    <dbReference type="NCBI Taxonomy" id="640132"/>
    <lineage>
        <taxon>Bacteria</taxon>
        <taxon>Bacillati</taxon>
        <taxon>Actinomycetota</taxon>
        <taxon>Actinomycetes</taxon>
        <taxon>Mycobacteriales</taxon>
        <taxon>Segniliparaceae</taxon>
        <taxon>Segniliparus</taxon>
    </lineage>
</organism>
<dbReference type="SUPFAM" id="SSF54897">
    <property type="entry name" value="Protease propeptides/inhibitors"/>
    <property type="match status" value="1"/>
</dbReference>
<evidence type="ECO:0000256" key="5">
    <source>
        <dbReference type="ARBA" id="ARBA00022825"/>
    </source>
</evidence>
<evidence type="ECO:0000256" key="2">
    <source>
        <dbReference type="ARBA" id="ARBA00022670"/>
    </source>
</evidence>
<dbReference type="Proteomes" id="UP000002247">
    <property type="component" value="Chromosome"/>
</dbReference>
<feature type="domain" description="Peptidase S53" evidence="8">
    <location>
        <begin position="153"/>
        <end position="500"/>
    </location>
</feature>
<keyword evidence="10" id="KW-1185">Reference proteome</keyword>
<dbReference type="KEGG" id="srt:Srot_1399"/>
<dbReference type="Gene3D" id="3.40.50.200">
    <property type="entry name" value="Peptidase S8/S53 domain"/>
    <property type="match status" value="1"/>
</dbReference>
<evidence type="ECO:0000256" key="4">
    <source>
        <dbReference type="ARBA" id="ARBA00022801"/>
    </source>
</evidence>
<dbReference type="GO" id="GO:0006508">
    <property type="term" value="P:proteolysis"/>
    <property type="evidence" value="ECO:0007669"/>
    <property type="project" value="UniProtKB-KW"/>
</dbReference>
<keyword evidence="5" id="KW-0720">Serine protease</keyword>
<evidence type="ECO:0000256" key="7">
    <source>
        <dbReference type="ARBA" id="ARBA00023145"/>
    </source>
</evidence>
<evidence type="ECO:0000256" key="3">
    <source>
        <dbReference type="ARBA" id="ARBA00022723"/>
    </source>
</evidence>
<dbReference type="eggNOG" id="COG4934">
    <property type="taxonomic scope" value="Bacteria"/>
</dbReference>
<evidence type="ECO:0000313" key="10">
    <source>
        <dbReference type="Proteomes" id="UP000002247"/>
    </source>
</evidence>
<dbReference type="GO" id="GO:0008240">
    <property type="term" value="F:tripeptidyl-peptidase activity"/>
    <property type="evidence" value="ECO:0007669"/>
    <property type="project" value="TreeGrafter"/>
</dbReference>
<dbReference type="PANTHER" id="PTHR14218:SF15">
    <property type="entry name" value="TRIPEPTIDYL-PEPTIDASE 1"/>
    <property type="match status" value="1"/>
</dbReference>
<keyword evidence="6" id="KW-0106">Calcium</keyword>
<accession>D6Z7D3</accession>
<dbReference type="STRING" id="640132.Srot_1399"/>
<evidence type="ECO:0000313" key="9">
    <source>
        <dbReference type="EMBL" id="ADG97863.1"/>
    </source>
</evidence>